<dbReference type="InterPro" id="IPR002528">
    <property type="entry name" value="MATE_fam"/>
</dbReference>
<protein>
    <recommendedName>
        <fullName evidence="4">Probable multidrug resistance protein NorM</fullName>
    </recommendedName>
    <alternativeName>
        <fullName evidence="12">Multidrug-efflux transporter</fullName>
    </alternativeName>
</protein>
<reference evidence="14" key="1">
    <citation type="journal article" date="2021" name="mSystems">
        <title>Bacteria and Archaea Synergistically Convert Glycine Betaine to Biogenic Methane in the Formosa Cold Seep of the South China Sea.</title>
        <authorList>
            <person name="Li L."/>
            <person name="Zhang W."/>
            <person name="Zhang S."/>
            <person name="Song L."/>
            <person name="Sun Q."/>
            <person name="Zhang H."/>
            <person name="Xiang H."/>
            <person name="Dong X."/>
        </authorList>
    </citation>
    <scope>NUCLEOTIDE SEQUENCE</scope>
    <source>
        <strain evidence="14">ZWT</strain>
    </source>
</reference>
<dbReference type="EMBL" id="JAGSOJ010000001">
    <property type="protein sequence ID" value="MCM1988245.1"/>
    <property type="molecule type" value="Genomic_DNA"/>
</dbReference>
<keyword evidence="10" id="KW-0406">Ion transport</keyword>
<dbReference type="PANTHER" id="PTHR43298">
    <property type="entry name" value="MULTIDRUG RESISTANCE PROTEIN NORM-RELATED"/>
    <property type="match status" value="1"/>
</dbReference>
<proteinExistence type="inferred from homology"/>
<keyword evidence="5" id="KW-0813">Transport</keyword>
<dbReference type="RefSeq" id="WP_250857101.1">
    <property type="nucleotide sequence ID" value="NZ_JAGSOJ010000001.1"/>
</dbReference>
<evidence type="ECO:0000256" key="13">
    <source>
        <dbReference type="SAM" id="Phobius"/>
    </source>
</evidence>
<keyword evidence="11 13" id="KW-0472">Membrane</keyword>
<feature type="transmembrane region" description="Helical" evidence="13">
    <location>
        <begin position="245"/>
        <end position="270"/>
    </location>
</feature>
<keyword evidence="8 13" id="KW-0812">Transmembrane</keyword>
<evidence type="ECO:0000256" key="6">
    <source>
        <dbReference type="ARBA" id="ARBA00022449"/>
    </source>
</evidence>
<feature type="transmembrane region" description="Helical" evidence="13">
    <location>
        <begin position="290"/>
        <end position="312"/>
    </location>
</feature>
<comment type="similarity">
    <text evidence="3">Belongs to the multi antimicrobial extrusion (MATE) (TC 2.A.66.1) family.</text>
</comment>
<dbReference type="GO" id="GO:0015297">
    <property type="term" value="F:antiporter activity"/>
    <property type="evidence" value="ECO:0007669"/>
    <property type="project" value="UniProtKB-KW"/>
</dbReference>
<feature type="transmembrane region" description="Helical" evidence="13">
    <location>
        <begin position="101"/>
        <end position="127"/>
    </location>
</feature>
<sequence>MKVENAKANRMGAMPIPKLILKMSLPAILAMMVQALYNIVDSMFVARIGENALTAVSLAFPIQLIIIACFVGLGVGVSSLVSRKIGEKDIKSATLAAEHGFLISSILYVMLVIIGLIVSNIFFGLFTDNAEIIGFGSDYLRIIMVFSFGSLFAQAGMSILQGSGDMIKPMIAQVIGAIINIALDPVLIFGWFGLPAMGVKGAAIATIIGQVSSMSFILFVLFRGDNQLKLDLKSFKYSKTITKQILIVGLPVALMQALGSVMLIGLNKILAGFGETPVAVLGVYFKLQSFVFMPIFGLSQGTMPIIGFNFGAKNKGRIMKTIKVAAIAAVSFMSIGMIIFQIFPAQLLTIFNSTEEMTAIGVVAFRTISIGYPLAALSIVLGSAFQGMGDAYISMIVSFIRQIIVLLPAAFLLGKFVGLDAVWISFVIAEVIGLIVVLSFFKKIYTSKLSIWDDKNKSVA</sequence>
<dbReference type="PANTHER" id="PTHR43298:SF2">
    <property type="entry name" value="FMN_FAD EXPORTER YEEO-RELATED"/>
    <property type="match status" value="1"/>
</dbReference>
<dbReference type="Pfam" id="PF01554">
    <property type="entry name" value="MatE"/>
    <property type="match status" value="2"/>
</dbReference>
<name>A0A9J6NX93_9CLOT</name>
<keyword evidence="15" id="KW-1185">Reference proteome</keyword>
<feature type="transmembrane region" description="Helical" evidence="13">
    <location>
        <begin position="392"/>
        <end position="416"/>
    </location>
</feature>
<evidence type="ECO:0000256" key="11">
    <source>
        <dbReference type="ARBA" id="ARBA00023136"/>
    </source>
</evidence>
<feature type="transmembrane region" description="Helical" evidence="13">
    <location>
        <begin position="363"/>
        <end position="385"/>
    </location>
</feature>
<dbReference type="CDD" id="cd13144">
    <property type="entry name" value="MATE_like_4"/>
    <property type="match status" value="1"/>
</dbReference>
<keyword evidence="6" id="KW-0050">Antiport</keyword>
<comment type="function">
    <text evidence="1">Multidrug efflux pump.</text>
</comment>
<gene>
    <name evidence="14" type="ORF">KDK92_00720</name>
</gene>
<dbReference type="GO" id="GO:0042910">
    <property type="term" value="F:xenobiotic transmembrane transporter activity"/>
    <property type="evidence" value="ECO:0007669"/>
    <property type="project" value="InterPro"/>
</dbReference>
<feature type="transmembrane region" description="Helical" evidence="13">
    <location>
        <begin position="172"/>
        <end position="192"/>
    </location>
</feature>
<comment type="caution">
    <text evidence="14">The sequence shown here is derived from an EMBL/GenBank/DDBJ whole genome shotgun (WGS) entry which is preliminary data.</text>
</comment>
<feature type="transmembrane region" description="Helical" evidence="13">
    <location>
        <begin position="204"/>
        <end position="224"/>
    </location>
</feature>
<evidence type="ECO:0000256" key="2">
    <source>
        <dbReference type="ARBA" id="ARBA00004651"/>
    </source>
</evidence>
<organism evidence="14 15">
    <name type="scientific">Oceanirhabdus seepicola</name>
    <dbReference type="NCBI Taxonomy" id="2828781"/>
    <lineage>
        <taxon>Bacteria</taxon>
        <taxon>Bacillati</taxon>
        <taxon>Bacillota</taxon>
        <taxon>Clostridia</taxon>
        <taxon>Eubacteriales</taxon>
        <taxon>Clostridiaceae</taxon>
        <taxon>Oceanirhabdus</taxon>
    </lineage>
</organism>
<evidence type="ECO:0000256" key="4">
    <source>
        <dbReference type="ARBA" id="ARBA00020268"/>
    </source>
</evidence>
<feature type="transmembrane region" description="Helical" evidence="13">
    <location>
        <begin position="20"/>
        <end position="40"/>
    </location>
</feature>
<evidence type="ECO:0000256" key="10">
    <source>
        <dbReference type="ARBA" id="ARBA00023065"/>
    </source>
</evidence>
<keyword evidence="9 13" id="KW-1133">Transmembrane helix</keyword>
<evidence type="ECO:0000256" key="8">
    <source>
        <dbReference type="ARBA" id="ARBA00022692"/>
    </source>
</evidence>
<dbReference type="NCBIfam" id="TIGR00797">
    <property type="entry name" value="matE"/>
    <property type="match status" value="1"/>
</dbReference>
<dbReference type="PIRSF" id="PIRSF006603">
    <property type="entry name" value="DinF"/>
    <property type="match status" value="1"/>
</dbReference>
<accession>A0A9J6NX93</accession>
<comment type="subcellular location">
    <subcellularLocation>
        <location evidence="2">Cell membrane</location>
        <topology evidence="2">Multi-pass membrane protein</topology>
    </subcellularLocation>
</comment>
<dbReference type="AlphaFoldDB" id="A0A9J6NX93"/>
<dbReference type="GO" id="GO:0005886">
    <property type="term" value="C:plasma membrane"/>
    <property type="evidence" value="ECO:0007669"/>
    <property type="project" value="UniProtKB-SubCell"/>
</dbReference>
<feature type="transmembrane region" description="Helical" evidence="13">
    <location>
        <begin position="60"/>
        <end position="81"/>
    </location>
</feature>
<evidence type="ECO:0000256" key="5">
    <source>
        <dbReference type="ARBA" id="ARBA00022448"/>
    </source>
</evidence>
<evidence type="ECO:0000313" key="14">
    <source>
        <dbReference type="EMBL" id="MCM1988245.1"/>
    </source>
</evidence>
<evidence type="ECO:0000313" key="15">
    <source>
        <dbReference type="Proteomes" id="UP001056429"/>
    </source>
</evidence>
<evidence type="ECO:0000256" key="7">
    <source>
        <dbReference type="ARBA" id="ARBA00022475"/>
    </source>
</evidence>
<dbReference type="GO" id="GO:0006811">
    <property type="term" value="P:monoatomic ion transport"/>
    <property type="evidence" value="ECO:0007669"/>
    <property type="project" value="UniProtKB-KW"/>
</dbReference>
<feature type="transmembrane region" description="Helical" evidence="13">
    <location>
        <begin position="324"/>
        <end position="343"/>
    </location>
</feature>
<dbReference type="InterPro" id="IPR048279">
    <property type="entry name" value="MdtK-like"/>
</dbReference>
<evidence type="ECO:0000256" key="12">
    <source>
        <dbReference type="ARBA" id="ARBA00031636"/>
    </source>
</evidence>
<feature type="transmembrane region" description="Helical" evidence="13">
    <location>
        <begin position="139"/>
        <end position="160"/>
    </location>
</feature>
<evidence type="ECO:0000256" key="1">
    <source>
        <dbReference type="ARBA" id="ARBA00003408"/>
    </source>
</evidence>
<dbReference type="Proteomes" id="UP001056429">
    <property type="component" value="Unassembled WGS sequence"/>
</dbReference>
<reference evidence="14" key="2">
    <citation type="submission" date="2021-04" db="EMBL/GenBank/DDBJ databases">
        <authorList>
            <person name="Dong X."/>
        </authorList>
    </citation>
    <scope>NUCLEOTIDE SEQUENCE</scope>
    <source>
        <strain evidence="14">ZWT</strain>
    </source>
</reference>
<keyword evidence="7" id="KW-1003">Cell membrane</keyword>
<feature type="transmembrane region" description="Helical" evidence="13">
    <location>
        <begin position="422"/>
        <end position="441"/>
    </location>
</feature>
<evidence type="ECO:0000256" key="3">
    <source>
        <dbReference type="ARBA" id="ARBA00010199"/>
    </source>
</evidence>
<dbReference type="InterPro" id="IPR050222">
    <property type="entry name" value="MATE_MdtK"/>
</dbReference>
<evidence type="ECO:0000256" key="9">
    <source>
        <dbReference type="ARBA" id="ARBA00022989"/>
    </source>
</evidence>